<name>A0A8K0X5Q4_9PEZI</name>
<sequence length="202" mass="21592">MTIAGKMSRRQPRTTNFPESSLQLVPFSIDKSCRPQSCHSPRPPPTPHATLPPAAGAHLDHGTELVMVKLPSENRGDVPLPIATHANHAPPISPFHIPQRASGPLPMPCHASPRSPKLMPRRCSIPGPIFSRLELPNGLTSTSSPADPFGRRPGPVAGGARDIFAAASASLPPSDILPYLDRSLQTWILSSHFSLICSLTVP</sequence>
<dbReference type="EMBL" id="JAGPXD010000002">
    <property type="protein sequence ID" value="KAH7367530.1"/>
    <property type="molecule type" value="Genomic_DNA"/>
</dbReference>
<dbReference type="Proteomes" id="UP000813385">
    <property type="component" value="Unassembled WGS sequence"/>
</dbReference>
<feature type="region of interest" description="Disordered" evidence="1">
    <location>
        <begin position="1"/>
        <end position="21"/>
    </location>
</feature>
<proteinExistence type="predicted"/>
<feature type="region of interest" description="Disordered" evidence="1">
    <location>
        <begin position="33"/>
        <end position="57"/>
    </location>
</feature>
<accession>A0A8K0X5Q4</accession>
<keyword evidence="3" id="KW-1185">Reference proteome</keyword>
<dbReference type="AlphaFoldDB" id="A0A8K0X5Q4"/>
<organism evidence="2 3">
    <name type="scientific">Plectosphaerella cucumerina</name>
    <dbReference type="NCBI Taxonomy" id="40658"/>
    <lineage>
        <taxon>Eukaryota</taxon>
        <taxon>Fungi</taxon>
        <taxon>Dikarya</taxon>
        <taxon>Ascomycota</taxon>
        <taxon>Pezizomycotina</taxon>
        <taxon>Sordariomycetes</taxon>
        <taxon>Hypocreomycetidae</taxon>
        <taxon>Glomerellales</taxon>
        <taxon>Plectosphaerellaceae</taxon>
        <taxon>Plectosphaerella</taxon>
    </lineage>
</organism>
<evidence type="ECO:0000256" key="1">
    <source>
        <dbReference type="SAM" id="MobiDB-lite"/>
    </source>
</evidence>
<protein>
    <submittedName>
        <fullName evidence="2">Uncharacterized protein</fullName>
    </submittedName>
</protein>
<evidence type="ECO:0000313" key="3">
    <source>
        <dbReference type="Proteomes" id="UP000813385"/>
    </source>
</evidence>
<reference evidence="2" key="1">
    <citation type="journal article" date="2021" name="Nat. Commun.">
        <title>Genetic determinants of endophytism in the Arabidopsis root mycobiome.</title>
        <authorList>
            <person name="Mesny F."/>
            <person name="Miyauchi S."/>
            <person name="Thiergart T."/>
            <person name="Pickel B."/>
            <person name="Atanasova L."/>
            <person name="Karlsson M."/>
            <person name="Huettel B."/>
            <person name="Barry K.W."/>
            <person name="Haridas S."/>
            <person name="Chen C."/>
            <person name="Bauer D."/>
            <person name="Andreopoulos W."/>
            <person name="Pangilinan J."/>
            <person name="LaButti K."/>
            <person name="Riley R."/>
            <person name="Lipzen A."/>
            <person name="Clum A."/>
            <person name="Drula E."/>
            <person name="Henrissat B."/>
            <person name="Kohler A."/>
            <person name="Grigoriev I.V."/>
            <person name="Martin F.M."/>
            <person name="Hacquard S."/>
        </authorList>
    </citation>
    <scope>NUCLEOTIDE SEQUENCE</scope>
    <source>
        <strain evidence="2">MPI-CAGE-AT-0016</strain>
    </source>
</reference>
<evidence type="ECO:0000313" key="2">
    <source>
        <dbReference type="EMBL" id="KAH7367530.1"/>
    </source>
</evidence>
<comment type="caution">
    <text evidence="2">The sequence shown here is derived from an EMBL/GenBank/DDBJ whole genome shotgun (WGS) entry which is preliminary data.</text>
</comment>
<gene>
    <name evidence="2" type="ORF">B0T11DRAFT_54801</name>
</gene>